<comment type="similarity">
    <text evidence="3">Belongs to the class-V pyridoxal-phosphate-dependent aminotransferase family.</text>
</comment>
<name>A0ABT3YUH0_9PSED</name>
<dbReference type="RefSeq" id="WP_267801563.1">
    <property type="nucleotide sequence ID" value="NZ_JANIGP010000007.1"/>
</dbReference>
<evidence type="ECO:0000256" key="2">
    <source>
        <dbReference type="ARBA" id="ARBA00022898"/>
    </source>
</evidence>
<evidence type="ECO:0000256" key="3">
    <source>
        <dbReference type="RuleBase" id="RU004075"/>
    </source>
</evidence>
<dbReference type="Proteomes" id="UP001207830">
    <property type="component" value="Unassembled WGS sequence"/>
</dbReference>
<dbReference type="Gene3D" id="3.90.1150.10">
    <property type="entry name" value="Aspartate Aminotransferase, domain 1"/>
    <property type="match status" value="1"/>
</dbReference>
<sequence length="450" mass="49562">MSLGRREFVGAAMGATLVGGSMMAGVAGGAQASNQPAPDNVVTALNPNDWASVRAQFNLAPEFVHISNFFLASNPRPVREAMARHRQAFDENPYTYLEDNMFASTQDMVWRKVCAAAADYTGGRAEDIALTTSTTQGLSMVYNGLKLAPHQEILTTNHEWYTHDEAMRLAVVKWGGSIRRIDLYEGPDDVSVDAIVARIEKAIKPHTRILAMTWVHSGTGVRLPAREIGELVARVNRDRAEADRIIYVIDGVHGFGCSEAQVASLGCDFFSAGTHKWILGPHGTGLVWAREGQWAHITPTIPTIMAAEPANAWREQRDPQGQTQAAWVSPGGFLAFENQWAMIEAFKFIQQIGRKRIADRIAQLNGQLKEGLAKLPNVYLHTPRSAQFSAGFVCCDVKDRSPKEIVARLKEQKIIASATPYRHSTVRFSAGIINSPEDIEKTLKVMRTLV</sequence>
<gene>
    <name evidence="6" type="ORF">NQF78_12645</name>
</gene>
<accession>A0ABT3YUH0</accession>
<evidence type="ECO:0000256" key="1">
    <source>
        <dbReference type="ARBA" id="ARBA00001933"/>
    </source>
</evidence>
<dbReference type="EMBL" id="JANIGP010000007">
    <property type="protein sequence ID" value="MCY0109169.1"/>
    <property type="molecule type" value="Genomic_DNA"/>
</dbReference>
<keyword evidence="2" id="KW-0663">Pyridoxal phosphate</keyword>
<dbReference type="PANTHER" id="PTHR43092:SF6">
    <property type="entry name" value="BLR1280 PROTEIN"/>
    <property type="match status" value="1"/>
</dbReference>
<evidence type="ECO:0000313" key="6">
    <source>
        <dbReference type="EMBL" id="MCY0109169.1"/>
    </source>
</evidence>
<dbReference type="InterPro" id="IPR015421">
    <property type="entry name" value="PyrdxlP-dep_Trfase_major"/>
</dbReference>
<evidence type="ECO:0000313" key="7">
    <source>
        <dbReference type="Proteomes" id="UP001207830"/>
    </source>
</evidence>
<dbReference type="Pfam" id="PF00266">
    <property type="entry name" value="Aminotran_5"/>
    <property type="match status" value="1"/>
</dbReference>
<comment type="caution">
    <text evidence="6">The sequence shown here is derived from an EMBL/GenBank/DDBJ whole genome shotgun (WGS) entry which is preliminary data.</text>
</comment>
<keyword evidence="6" id="KW-0032">Aminotransferase</keyword>
<evidence type="ECO:0000259" key="5">
    <source>
        <dbReference type="Pfam" id="PF00266"/>
    </source>
</evidence>
<dbReference type="InterPro" id="IPR015422">
    <property type="entry name" value="PyrdxlP-dep_Trfase_small"/>
</dbReference>
<keyword evidence="7" id="KW-1185">Reference proteome</keyword>
<dbReference type="InterPro" id="IPR000192">
    <property type="entry name" value="Aminotrans_V_dom"/>
</dbReference>
<dbReference type="InterPro" id="IPR015424">
    <property type="entry name" value="PyrdxlP-dep_Trfase"/>
</dbReference>
<feature type="domain" description="Aminotransferase class V" evidence="5">
    <location>
        <begin position="119"/>
        <end position="441"/>
    </location>
</feature>
<dbReference type="PANTHER" id="PTHR43092">
    <property type="entry name" value="L-CYSTEINE DESULFHYDRASE"/>
    <property type="match status" value="1"/>
</dbReference>
<reference evidence="6 7" key="1">
    <citation type="submission" date="2022-07" db="EMBL/GenBank/DDBJ databases">
        <title>Characterization of plant growth promoting rhizobacteria (PGPR) for use as bioinoculants in agriculture.</title>
        <authorList>
            <person name="Hassen A.I."/>
            <person name="Pierneef R."/>
        </authorList>
    </citation>
    <scope>NUCLEOTIDE SEQUENCE [LARGE SCALE GENOMIC DNA]</scope>
    <source>
        <strain evidence="6 7">SARCC-3054</strain>
    </source>
</reference>
<dbReference type="SUPFAM" id="SSF53383">
    <property type="entry name" value="PLP-dependent transferases"/>
    <property type="match status" value="1"/>
</dbReference>
<dbReference type="PROSITE" id="PS51318">
    <property type="entry name" value="TAT"/>
    <property type="match status" value="1"/>
</dbReference>
<dbReference type="PROSITE" id="PS00595">
    <property type="entry name" value="AA_TRANSFER_CLASS_5"/>
    <property type="match status" value="1"/>
</dbReference>
<proteinExistence type="inferred from homology"/>
<dbReference type="InterPro" id="IPR006311">
    <property type="entry name" value="TAT_signal"/>
</dbReference>
<keyword evidence="6" id="KW-0808">Transferase</keyword>
<organism evidence="6 7">
    <name type="scientific">Pseudomonas monsensis</name>
    <dbReference type="NCBI Taxonomy" id="2745509"/>
    <lineage>
        <taxon>Bacteria</taxon>
        <taxon>Pseudomonadati</taxon>
        <taxon>Pseudomonadota</taxon>
        <taxon>Gammaproteobacteria</taxon>
        <taxon>Pseudomonadales</taxon>
        <taxon>Pseudomonadaceae</taxon>
        <taxon>Pseudomonas</taxon>
    </lineage>
</organism>
<protein>
    <submittedName>
        <fullName evidence="6">Aminotransferase class V-fold PLP-dependent enzyme</fullName>
    </submittedName>
</protein>
<dbReference type="Gene3D" id="3.40.640.10">
    <property type="entry name" value="Type I PLP-dependent aspartate aminotransferase-like (Major domain)"/>
    <property type="match status" value="1"/>
</dbReference>
<dbReference type="GO" id="GO:0008483">
    <property type="term" value="F:transaminase activity"/>
    <property type="evidence" value="ECO:0007669"/>
    <property type="project" value="UniProtKB-KW"/>
</dbReference>
<dbReference type="InterPro" id="IPR020578">
    <property type="entry name" value="Aminotrans_V_PyrdxlP_BS"/>
</dbReference>
<evidence type="ECO:0000256" key="4">
    <source>
        <dbReference type="RuleBase" id="RU004504"/>
    </source>
</evidence>
<comment type="cofactor">
    <cofactor evidence="1 4">
        <name>pyridoxal 5'-phosphate</name>
        <dbReference type="ChEBI" id="CHEBI:597326"/>
    </cofactor>
</comment>